<sequence>MAAFKAAVEVGSHAIETDLHLSKDGVVMLSHDATLRRCFGEDKKLADCDWEYLSTLKTTREPQQPIARLFELLQYVGLPENVSIWLLLDIKLDDDPDDLLIRTAKTIALVPTTRAWKDRIVLGAWDQHYIDLSKKYFPGFAVAHIGFLPPAFKFLKQPNLDFNILQPTLVGPCGKLFMKALRKRGRKLYVWTVNDEHWMKWSIRKQVNGVITDDPKLFLEVCDRWSLGGGGEGKTSNTERKGTSMARKLRLYTMAFLWQVFAFMLLPLMLFMPMIRRRKKKVQMRVEA</sequence>
<keyword evidence="1" id="KW-0472">Membrane</keyword>
<proteinExistence type="predicted"/>
<dbReference type="Pfam" id="PF03009">
    <property type="entry name" value="GDPD"/>
    <property type="match status" value="1"/>
</dbReference>
<feature type="domain" description="GP-PDE" evidence="2">
    <location>
        <begin position="1"/>
        <end position="222"/>
    </location>
</feature>
<evidence type="ECO:0000313" key="4">
    <source>
        <dbReference type="Proteomes" id="UP001283341"/>
    </source>
</evidence>
<keyword evidence="1" id="KW-0812">Transmembrane</keyword>
<dbReference type="GO" id="GO:0006629">
    <property type="term" value="P:lipid metabolic process"/>
    <property type="evidence" value="ECO:0007669"/>
    <property type="project" value="InterPro"/>
</dbReference>
<accession>A0AAE0IK80</accession>
<dbReference type="SUPFAM" id="SSF51695">
    <property type="entry name" value="PLC-like phosphodiesterases"/>
    <property type="match status" value="1"/>
</dbReference>
<dbReference type="PANTHER" id="PTHR43805:SF1">
    <property type="entry name" value="GP-PDE DOMAIN-CONTAINING PROTEIN"/>
    <property type="match status" value="1"/>
</dbReference>
<dbReference type="InterPro" id="IPR030395">
    <property type="entry name" value="GP_PDE_dom"/>
</dbReference>
<dbReference type="Proteomes" id="UP001283341">
    <property type="component" value="Unassembled WGS sequence"/>
</dbReference>
<dbReference type="PROSITE" id="PS51704">
    <property type="entry name" value="GP_PDE"/>
    <property type="match status" value="1"/>
</dbReference>
<feature type="transmembrane region" description="Helical" evidence="1">
    <location>
        <begin position="251"/>
        <end position="275"/>
    </location>
</feature>
<reference evidence="3" key="1">
    <citation type="journal article" date="2023" name="Mol. Phylogenet. Evol.">
        <title>Genome-scale phylogeny and comparative genomics of the fungal order Sordariales.</title>
        <authorList>
            <person name="Hensen N."/>
            <person name="Bonometti L."/>
            <person name="Westerberg I."/>
            <person name="Brannstrom I.O."/>
            <person name="Guillou S."/>
            <person name="Cros-Aarteil S."/>
            <person name="Calhoun S."/>
            <person name="Haridas S."/>
            <person name="Kuo A."/>
            <person name="Mondo S."/>
            <person name="Pangilinan J."/>
            <person name="Riley R."/>
            <person name="LaButti K."/>
            <person name="Andreopoulos B."/>
            <person name="Lipzen A."/>
            <person name="Chen C."/>
            <person name="Yan M."/>
            <person name="Daum C."/>
            <person name="Ng V."/>
            <person name="Clum A."/>
            <person name="Steindorff A."/>
            <person name="Ohm R.A."/>
            <person name="Martin F."/>
            <person name="Silar P."/>
            <person name="Natvig D.O."/>
            <person name="Lalanne C."/>
            <person name="Gautier V."/>
            <person name="Ament-Velasquez S.L."/>
            <person name="Kruys A."/>
            <person name="Hutchinson M.I."/>
            <person name="Powell A.J."/>
            <person name="Barry K."/>
            <person name="Miller A.N."/>
            <person name="Grigoriev I.V."/>
            <person name="Debuchy R."/>
            <person name="Gladieux P."/>
            <person name="Hiltunen Thoren M."/>
            <person name="Johannesson H."/>
        </authorList>
    </citation>
    <scope>NUCLEOTIDE SEQUENCE</scope>
    <source>
        <strain evidence="3">CBS 118394</strain>
    </source>
</reference>
<dbReference type="AlphaFoldDB" id="A0AAE0IK80"/>
<evidence type="ECO:0000313" key="3">
    <source>
        <dbReference type="EMBL" id="KAK3325881.1"/>
    </source>
</evidence>
<dbReference type="PANTHER" id="PTHR43805">
    <property type="entry name" value="GLYCEROPHOSPHORYL DIESTER PHOSPHODIESTERASE"/>
    <property type="match status" value="1"/>
</dbReference>
<dbReference type="Gene3D" id="3.20.20.190">
    <property type="entry name" value="Phosphatidylinositol (PI) phosphodiesterase"/>
    <property type="match status" value="1"/>
</dbReference>
<keyword evidence="1" id="KW-1133">Transmembrane helix</keyword>
<comment type="caution">
    <text evidence="3">The sequence shown here is derived from an EMBL/GenBank/DDBJ whole genome shotgun (WGS) entry which is preliminary data.</text>
</comment>
<reference evidence="3" key="2">
    <citation type="submission" date="2023-06" db="EMBL/GenBank/DDBJ databases">
        <authorList>
            <consortium name="Lawrence Berkeley National Laboratory"/>
            <person name="Haridas S."/>
            <person name="Hensen N."/>
            <person name="Bonometti L."/>
            <person name="Westerberg I."/>
            <person name="Brannstrom I.O."/>
            <person name="Guillou S."/>
            <person name="Cros-Aarteil S."/>
            <person name="Calhoun S."/>
            <person name="Kuo A."/>
            <person name="Mondo S."/>
            <person name="Pangilinan J."/>
            <person name="Riley R."/>
            <person name="Labutti K."/>
            <person name="Andreopoulos B."/>
            <person name="Lipzen A."/>
            <person name="Chen C."/>
            <person name="Yanf M."/>
            <person name="Daum C."/>
            <person name="Ng V."/>
            <person name="Clum A."/>
            <person name="Steindorff A."/>
            <person name="Ohm R."/>
            <person name="Martin F."/>
            <person name="Silar P."/>
            <person name="Natvig D."/>
            <person name="Lalanne C."/>
            <person name="Gautier V."/>
            <person name="Ament-Velasquez S.L."/>
            <person name="Kruys A."/>
            <person name="Hutchinson M.I."/>
            <person name="Powell A.J."/>
            <person name="Barry K."/>
            <person name="Miller A.N."/>
            <person name="Grigoriev I.V."/>
            <person name="Debuchy R."/>
            <person name="Gladieux P."/>
            <person name="Thoren M.H."/>
            <person name="Johannesson H."/>
        </authorList>
    </citation>
    <scope>NUCLEOTIDE SEQUENCE</scope>
    <source>
        <strain evidence="3">CBS 118394</strain>
    </source>
</reference>
<evidence type="ECO:0000256" key="1">
    <source>
        <dbReference type="SAM" id="Phobius"/>
    </source>
</evidence>
<keyword evidence="4" id="KW-1185">Reference proteome</keyword>
<evidence type="ECO:0000259" key="2">
    <source>
        <dbReference type="PROSITE" id="PS51704"/>
    </source>
</evidence>
<dbReference type="GO" id="GO:0008081">
    <property type="term" value="F:phosphoric diester hydrolase activity"/>
    <property type="evidence" value="ECO:0007669"/>
    <property type="project" value="InterPro"/>
</dbReference>
<gene>
    <name evidence="3" type="ORF">B0H66DRAFT_142100</name>
</gene>
<name>A0AAE0IK80_9PEZI</name>
<dbReference type="InterPro" id="IPR017946">
    <property type="entry name" value="PLC-like_Pdiesterase_TIM-brl"/>
</dbReference>
<organism evidence="3 4">
    <name type="scientific">Apodospora peruviana</name>
    <dbReference type="NCBI Taxonomy" id="516989"/>
    <lineage>
        <taxon>Eukaryota</taxon>
        <taxon>Fungi</taxon>
        <taxon>Dikarya</taxon>
        <taxon>Ascomycota</taxon>
        <taxon>Pezizomycotina</taxon>
        <taxon>Sordariomycetes</taxon>
        <taxon>Sordariomycetidae</taxon>
        <taxon>Sordariales</taxon>
        <taxon>Lasiosphaeriaceae</taxon>
        <taxon>Apodospora</taxon>
    </lineage>
</organism>
<protein>
    <submittedName>
        <fullName evidence="3">PLC-like phosphodiesterase</fullName>
    </submittedName>
</protein>
<dbReference type="EMBL" id="JAUEDM010000002">
    <property type="protein sequence ID" value="KAK3325881.1"/>
    <property type="molecule type" value="Genomic_DNA"/>
</dbReference>